<evidence type="ECO:0000313" key="2">
    <source>
        <dbReference type="Proteomes" id="UP001227561"/>
    </source>
</evidence>
<dbReference type="SUPFAM" id="SSF88659">
    <property type="entry name" value="Sigma3 and sigma4 domains of RNA polymerase sigma factors"/>
    <property type="match status" value="1"/>
</dbReference>
<sequence>MAGGYNRALVEHLLPGAWDGAAAYGMKVDTAPAADMPKGHKDPKKGSPLMAHLADIKSAWKWARNGGLSPEVQRALMMRYGLDWTLEYIASREGVRHQSISERCERGIGKLAAHLNGERYVDGYDNDIEEEVA</sequence>
<organism evidence="1 2">
    <name type="scientific">Streptomyces phage Vanseggelen</name>
    <dbReference type="NCBI Taxonomy" id="3065246"/>
    <lineage>
        <taxon>Viruses</taxon>
        <taxon>Duplodnaviria</taxon>
        <taxon>Heunggongvirae</taxon>
        <taxon>Uroviricota</taxon>
        <taxon>Caudoviricetes</taxon>
        <taxon>Arquatrovirinae</taxon>
        <taxon>Camvirus</taxon>
        <taxon>Camvirus vanseggelen</taxon>
    </lineage>
</organism>
<name>A0AA50F141_9CAUD</name>
<proteinExistence type="predicted"/>
<reference evidence="1" key="1">
    <citation type="submission" date="2023-05" db="EMBL/GenBank/DDBJ databases">
        <authorList>
            <person name="van Neer V."/>
            <person name="Kempff A."/>
            <person name="Ongenae V."/>
            <person name="Claessen D."/>
            <person name="Briegel A."/>
            <person name="Rozen D."/>
        </authorList>
    </citation>
    <scope>NUCLEOTIDE SEQUENCE</scope>
</reference>
<dbReference type="EMBL" id="OQ970438">
    <property type="protein sequence ID" value="WLW38521.1"/>
    <property type="molecule type" value="Genomic_DNA"/>
</dbReference>
<evidence type="ECO:0000313" key="1">
    <source>
        <dbReference type="EMBL" id="WLW38521.1"/>
    </source>
</evidence>
<dbReference type="Proteomes" id="UP001227561">
    <property type="component" value="Segment"/>
</dbReference>
<accession>A0AA50F141</accession>
<keyword evidence="2" id="KW-1185">Reference proteome</keyword>
<protein>
    <submittedName>
        <fullName evidence="1">Sigma factor</fullName>
    </submittedName>
</protein>
<dbReference type="Gene3D" id="1.10.10.10">
    <property type="entry name" value="Winged helix-like DNA-binding domain superfamily/Winged helix DNA-binding domain"/>
    <property type="match status" value="1"/>
</dbReference>
<dbReference type="InterPro" id="IPR036388">
    <property type="entry name" value="WH-like_DNA-bd_sf"/>
</dbReference>
<dbReference type="InterPro" id="IPR013324">
    <property type="entry name" value="RNA_pol_sigma_r3/r4-like"/>
</dbReference>